<accession>C8XKR4</accession>
<dbReference type="GO" id="GO:0033499">
    <property type="term" value="P:galactose catabolic process via UDP-galactose, Leloir pathway"/>
    <property type="evidence" value="ECO:0007669"/>
    <property type="project" value="TreeGrafter"/>
</dbReference>
<dbReference type="EMBL" id="CP001737">
    <property type="protein sequence ID" value="ACV80721.1"/>
    <property type="molecule type" value="Genomic_DNA"/>
</dbReference>
<dbReference type="SUPFAM" id="SSF74650">
    <property type="entry name" value="Galactose mutarotase-like"/>
    <property type="match status" value="1"/>
</dbReference>
<dbReference type="HOGENOM" id="CLU_052486_1_1_11"/>
<dbReference type="InterPro" id="IPR008183">
    <property type="entry name" value="Aldose_1/G6P_1-epimerase"/>
</dbReference>
<protein>
    <submittedName>
        <fullName evidence="1">Aldose 1-epimerase</fullName>
    </submittedName>
</protein>
<reference evidence="1 2" key="2">
    <citation type="journal article" date="2010" name="Stand. Genomic Sci.">
        <title>Complete genome sequence of Nakamurella multipartita type strain (Y-104).</title>
        <authorList>
            <person name="Tice H."/>
            <person name="Mayilraj S."/>
            <person name="Sims D."/>
            <person name="Lapidus A."/>
            <person name="Nolan M."/>
            <person name="Lucas S."/>
            <person name="Glavina Del Rio T."/>
            <person name="Copeland A."/>
            <person name="Cheng J.F."/>
            <person name="Meincke L."/>
            <person name="Bruce D."/>
            <person name="Goodwin L."/>
            <person name="Pitluck S."/>
            <person name="Ivanova N."/>
            <person name="Mavromatis K."/>
            <person name="Ovchinnikova G."/>
            <person name="Pati A."/>
            <person name="Chen A."/>
            <person name="Palaniappan K."/>
            <person name="Land M."/>
            <person name="Hauser L."/>
            <person name="Chang Y.J."/>
            <person name="Jeffries C.D."/>
            <person name="Detter J.C."/>
            <person name="Brettin T."/>
            <person name="Rohde M."/>
            <person name="Goker M."/>
            <person name="Bristow J."/>
            <person name="Eisen J.A."/>
            <person name="Markowitz V."/>
            <person name="Hugenholtz P."/>
            <person name="Kyrpides N.C."/>
            <person name="Klenk H.P."/>
            <person name="Chen F."/>
        </authorList>
    </citation>
    <scope>NUCLEOTIDE SEQUENCE [LARGE SCALE GENOMIC DNA]</scope>
    <source>
        <strain evidence="2">ATCC 700099 / DSM 44233 / CIP 104796 / JCM 9543 / NBRC 105858 / Y-104</strain>
    </source>
</reference>
<evidence type="ECO:0000313" key="2">
    <source>
        <dbReference type="Proteomes" id="UP000002218"/>
    </source>
</evidence>
<dbReference type="PANTHER" id="PTHR10091">
    <property type="entry name" value="ALDOSE-1-EPIMERASE"/>
    <property type="match status" value="1"/>
</dbReference>
<reference evidence="2" key="1">
    <citation type="submission" date="2009-09" db="EMBL/GenBank/DDBJ databases">
        <title>The complete genome of Nakamurella multipartita DSM 44233.</title>
        <authorList>
            <consortium name="US DOE Joint Genome Institute (JGI-PGF)"/>
            <person name="Lucas S."/>
            <person name="Copeland A."/>
            <person name="Lapidus A."/>
            <person name="Glavina del Rio T."/>
            <person name="Dalin E."/>
            <person name="Tice H."/>
            <person name="Bruce D."/>
            <person name="Goodwin L."/>
            <person name="Pitluck S."/>
            <person name="Kyrpides N."/>
            <person name="Mavromatis K."/>
            <person name="Ivanova N."/>
            <person name="Ovchinnikova G."/>
            <person name="Sims D."/>
            <person name="Meincke L."/>
            <person name="Brettin T."/>
            <person name="Detter J.C."/>
            <person name="Han C."/>
            <person name="Larimer F."/>
            <person name="Land M."/>
            <person name="Hauser L."/>
            <person name="Markowitz V."/>
            <person name="Cheng J.-F."/>
            <person name="Hugenholtz P."/>
            <person name="Woyke T."/>
            <person name="Wu D."/>
            <person name="Klenk H.-P."/>
            <person name="Eisen J.A."/>
        </authorList>
    </citation>
    <scope>NUCLEOTIDE SEQUENCE [LARGE SCALE GENOMIC DNA]</scope>
    <source>
        <strain evidence="2">ATCC 700099 / DSM 44233 / CIP 104796 / JCM 9543 / NBRC 105858 / Y-104</strain>
    </source>
</reference>
<dbReference type="KEGG" id="nml:Namu_4435"/>
<evidence type="ECO:0000313" key="1">
    <source>
        <dbReference type="EMBL" id="ACV80721.1"/>
    </source>
</evidence>
<gene>
    <name evidence="1" type="ordered locus">Namu_4435</name>
</gene>
<dbReference type="Pfam" id="PF01263">
    <property type="entry name" value="Aldose_epim"/>
    <property type="match status" value="1"/>
</dbReference>
<dbReference type="RefSeq" id="WP_015749543.1">
    <property type="nucleotide sequence ID" value="NC_013235.1"/>
</dbReference>
<dbReference type="Gene3D" id="2.70.98.10">
    <property type="match status" value="1"/>
</dbReference>
<dbReference type="OrthoDB" id="4739604at2"/>
<organism evidence="1 2">
    <name type="scientific">Nakamurella multipartita (strain ATCC 700099 / DSM 44233 / CIP 104796 / JCM 9543 / NBRC 105858 / Y-104)</name>
    <name type="common">Microsphaera multipartita</name>
    <dbReference type="NCBI Taxonomy" id="479431"/>
    <lineage>
        <taxon>Bacteria</taxon>
        <taxon>Bacillati</taxon>
        <taxon>Actinomycetota</taxon>
        <taxon>Actinomycetes</taxon>
        <taxon>Nakamurellales</taxon>
        <taxon>Nakamurellaceae</taxon>
        <taxon>Nakamurella</taxon>
    </lineage>
</organism>
<dbReference type="GO" id="GO:0004034">
    <property type="term" value="F:aldose 1-epimerase activity"/>
    <property type="evidence" value="ECO:0007669"/>
    <property type="project" value="TreeGrafter"/>
</dbReference>
<proteinExistence type="predicted"/>
<dbReference type="InterPro" id="IPR014718">
    <property type="entry name" value="GH-type_carb-bd"/>
</dbReference>
<name>C8XKR4_NAKMY</name>
<dbReference type="eggNOG" id="COG2017">
    <property type="taxonomic scope" value="Bacteria"/>
</dbReference>
<dbReference type="STRING" id="479431.Namu_4435"/>
<sequence>MIPTGSQTVLHARGLTAIVTEVGATLRELSWQGRPLISGFGRRDLPFGYQGAVLAPWPNRLANGRYRFGDKELQVPLTEPERLNALHGLVAFAPWKVTTTEPESVTLTHRIWPQRGYPHLLDLTAHYRLGEHGLTFTLTAVNAGDTAAPYGGSFHPYLVAGAGSVDDWTLQVTAERYLRVDPDRLLPVELAPVAQAGYDFRAPTSLAGVTVDHAFTDLDFDDAGAATLRLLGPNGRGVAMSWDRSCPWLQLCIPNEHNPTMNRKAVAVEPMTCPPDAFNSGVDLIVLPPGGTHELSLTISPLD</sequence>
<dbReference type="Proteomes" id="UP000002218">
    <property type="component" value="Chromosome"/>
</dbReference>
<dbReference type="AlphaFoldDB" id="C8XKR4"/>
<dbReference type="InParanoid" id="C8XKR4"/>
<dbReference type="InterPro" id="IPR011013">
    <property type="entry name" value="Gal_mutarotase_sf_dom"/>
</dbReference>
<dbReference type="PANTHER" id="PTHR10091:SF0">
    <property type="entry name" value="GALACTOSE MUTAROTASE"/>
    <property type="match status" value="1"/>
</dbReference>
<keyword evidence="2" id="KW-1185">Reference proteome</keyword>
<dbReference type="CDD" id="cd09022">
    <property type="entry name" value="Aldose_epim_Ec_YihR"/>
    <property type="match status" value="1"/>
</dbReference>
<dbReference type="GO" id="GO:0030246">
    <property type="term" value="F:carbohydrate binding"/>
    <property type="evidence" value="ECO:0007669"/>
    <property type="project" value="InterPro"/>
</dbReference>
<dbReference type="GO" id="GO:0006006">
    <property type="term" value="P:glucose metabolic process"/>
    <property type="evidence" value="ECO:0007669"/>
    <property type="project" value="TreeGrafter"/>
</dbReference>
<dbReference type="InterPro" id="IPR037480">
    <property type="entry name" value="YihR-like"/>
</dbReference>